<dbReference type="InterPro" id="IPR001173">
    <property type="entry name" value="Glyco_trans_2-like"/>
</dbReference>
<dbReference type="GO" id="GO:0046872">
    <property type="term" value="F:metal ion binding"/>
    <property type="evidence" value="ECO:0007669"/>
    <property type="project" value="UniProtKB-KW"/>
</dbReference>
<dbReference type="PROSITE" id="PS51379">
    <property type="entry name" value="4FE4S_FER_2"/>
    <property type="match status" value="1"/>
</dbReference>
<dbReference type="SUPFAM" id="SSF56112">
    <property type="entry name" value="Protein kinase-like (PK-like)"/>
    <property type="match status" value="1"/>
</dbReference>
<proteinExistence type="predicted"/>
<name>A0A1T4JMZ2_PORCN</name>
<keyword evidence="5" id="KW-0411">Iron-sulfur</keyword>
<evidence type="ECO:0000256" key="5">
    <source>
        <dbReference type="ARBA" id="ARBA00023014"/>
    </source>
</evidence>
<evidence type="ECO:0000256" key="2">
    <source>
        <dbReference type="ARBA" id="ARBA00022691"/>
    </source>
</evidence>
<evidence type="ECO:0000256" key="3">
    <source>
        <dbReference type="ARBA" id="ARBA00022723"/>
    </source>
</evidence>
<dbReference type="GO" id="GO:0016740">
    <property type="term" value="F:transferase activity"/>
    <property type="evidence" value="ECO:0007669"/>
    <property type="project" value="UniProtKB-KW"/>
</dbReference>
<evidence type="ECO:0000256" key="1">
    <source>
        <dbReference type="ARBA" id="ARBA00001966"/>
    </source>
</evidence>
<dbReference type="EMBL" id="FUWL01000003">
    <property type="protein sequence ID" value="SJZ31491.1"/>
    <property type="molecule type" value="Genomic_DNA"/>
</dbReference>
<gene>
    <name evidence="7" type="ORF">SAMN02745205_00123</name>
</gene>
<dbReference type="InterPro" id="IPR029044">
    <property type="entry name" value="Nucleotide-diphossugar_trans"/>
</dbReference>
<feature type="domain" description="4Fe-4S ferredoxin-type" evidence="6">
    <location>
        <begin position="831"/>
        <end position="861"/>
    </location>
</feature>
<reference evidence="7 8" key="1">
    <citation type="submission" date="2017-02" db="EMBL/GenBank/DDBJ databases">
        <authorList>
            <person name="Peterson S.W."/>
        </authorList>
    </citation>
    <scope>NUCLEOTIDE SEQUENCE [LARGE SCALE GENOMIC DNA]</scope>
    <source>
        <strain evidence="7 8">ATCC 700135</strain>
    </source>
</reference>
<dbReference type="PANTHER" id="PTHR11228">
    <property type="entry name" value="RADICAL SAM DOMAIN PROTEIN"/>
    <property type="match status" value="1"/>
</dbReference>
<dbReference type="Gene3D" id="3.20.20.70">
    <property type="entry name" value="Aldolase class I"/>
    <property type="match status" value="1"/>
</dbReference>
<evidence type="ECO:0000313" key="8">
    <source>
        <dbReference type="Proteomes" id="UP000189956"/>
    </source>
</evidence>
<dbReference type="PANTHER" id="PTHR11228:SF7">
    <property type="entry name" value="PQQA PEPTIDE CYCLASE"/>
    <property type="match status" value="1"/>
</dbReference>
<keyword evidence="2" id="KW-0949">S-adenosyl-L-methionine</keyword>
<comment type="cofactor">
    <cofactor evidence="1">
        <name>[4Fe-4S] cluster</name>
        <dbReference type="ChEBI" id="CHEBI:49883"/>
    </cofactor>
</comment>
<protein>
    <submittedName>
        <fullName evidence="7">Glycosyl transferase family 2</fullName>
    </submittedName>
</protein>
<dbReference type="Gene3D" id="3.90.550.10">
    <property type="entry name" value="Spore Coat Polysaccharide Biosynthesis Protein SpsA, Chain A"/>
    <property type="match status" value="2"/>
</dbReference>
<evidence type="ECO:0000256" key="4">
    <source>
        <dbReference type="ARBA" id="ARBA00023004"/>
    </source>
</evidence>
<dbReference type="CDD" id="cd01335">
    <property type="entry name" value="Radical_SAM"/>
    <property type="match status" value="1"/>
</dbReference>
<dbReference type="InterPro" id="IPR013785">
    <property type="entry name" value="Aldolase_TIM"/>
</dbReference>
<dbReference type="AlphaFoldDB" id="A0A1T4JMZ2"/>
<keyword evidence="3" id="KW-0479">Metal-binding</keyword>
<dbReference type="SUPFAM" id="SSF102114">
    <property type="entry name" value="Radical SAM enzymes"/>
    <property type="match status" value="1"/>
</dbReference>
<dbReference type="SUPFAM" id="SSF53448">
    <property type="entry name" value="Nucleotide-diphospho-sugar transferases"/>
    <property type="match status" value="2"/>
</dbReference>
<dbReference type="SFLD" id="SFLDS00029">
    <property type="entry name" value="Radical_SAM"/>
    <property type="match status" value="1"/>
</dbReference>
<evidence type="ECO:0000259" key="6">
    <source>
        <dbReference type="PROSITE" id="PS51379"/>
    </source>
</evidence>
<dbReference type="GO" id="GO:0051536">
    <property type="term" value="F:iron-sulfur cluster binding"/>
    <property type="evidence" value="ECO:0007669"/>
    <property type="project" value="UniProtKB-KW"/>
</dbReference>
<dbReference type="InterPro" id="IPR058240">
    <property type="entry name" value="rSAM_sf"/>
</dbReference>
<keyword evidence="7" id="KW-0808">Transferase</keyword>
<evidence type="ECO:0000313" key="7">
    <source>
        <dbReference type="EMBL" id="SJZ31491.1"/>
    </source>
</evidence>
<keyword evidence="4" id="KW-0408">Iron</keyword>
<dbReference type="Pfam" id="PF04055">
    <property type="entry name" value="Radical_SAM"/>
    <property type="match status" value="1"/>
</dbReference>
<dbReference type="InterPro" id="IPR011009">
    <property type="entry name" value="Kinase-like_dom_sf"/>
</dbReference>
<dbReference type="Pfam" id="PF00535">
    <property type="entry name" value="Glycos_transf_2"/>
    <property type="match status" value="1"/>
</dbReference>
<dbReference type="CDD" id="cd00761">
    <property type="entry name" value="Glyco_tranf_GTA_type"/>
    <property type="match status" value="2"/>
</dbReference>
<dbReference type="InterPro" id="IPR050377">
    <property type="entry name" value="Radical_SAM_PqqE_MftC-like"/>
</dbReference>
<sequence>MSTISTVLTARQRTAWLILPNDVQSSVRLLGQGGEGVVFATSDKVYKVYDQLEDKDYWRIKRSLDRAHSIRCIYPIESFEPVGTGYYIMVYPYEASIPATDIATEEWQDMLAELWVAGLIAFDVKPSNFVRTDNGVKLIDYNLYFHTDNHFLNMCVRAFIYNKYRGRDDEYLRKLARSAINQFDLPELVGIQEFVNGVYLRAIHLSSKKGIQQLEGVSVLGKKLDVPFEVLGNLELRFFEELRRGRYLTGGSIRGLLLGKKGYLTPREVVLGYHDITRFREPVSLVVKTCAQDYASIYANVCHIVRQLSSPHRFDEYILAIDTRTDDFLRQFTQEASWDKLLEEANKLIHNGVIDKYIILPETEVVAINERWFGIASPCTHSQHQAPVTAQLYLFEEAKGKYILQMDSDVLIGRDDLMHDYLEDMVRELEEHPSVVSVGFNIYQDKGIKFKPYFGYEDGGFAPEVRMGLFDKERMLAMRPFYNQVLDRGWEYTWFRSMHLKQKDLGMSSIRGGDRRTFYIHPQNYRKSVSDVWLTILDRVEQGHIPDCQYGAFDCMGSYYDWCLPRREEPYVFVCTVRNVAYDRFLRMFASLLAQRDERWGMVLIDDASDNGLSLFIEYITKPFRDRITLIRNRVRGGGLYNHHKAIHYFVKKTDTVIITLDGDDALLGDKVLSMIANRYEEHFADVVIGRMYQNYRLQPHYRYPANYVNPRATGGNVWQHTRSFRKYLFDSLEAKDLKRVPDSGNLSKVVTKSKWLENSADFAFMVPIVEMSRKPNQLEQFTYYYDRDAEAYTEEVRQSKERNIAYILNRPAKSPSDVHIGRRTFIPNTNKIEIDITYICNLGCEACNRSCPQAPTTEQMTLLDIERFVEESIELGKRWEFINILGGEPTLHPELREIVSCIINEYIRPCSPQTQIQIVSNGYTEYSRILLQELQDTYPELWVDRSSFKTSKKVEYFSPFNDAPIDDPQFADAQYHKGCWVTSFCGIGLNRYGYYACSVCGGIDRVLNQERCAIGSLKEVSEDKLRAQLERFCRLCGNFKDYDHNQGLFIPRVEKAPLSENKISPSWKKIYDSYKQRKK</sequence>
<dbReference type="InterPro" id="IPR017896">
    <property type="entry name" value="4Fe4S_Fe-S-bd"/>
</dbReference>
<dbReference type="Proteomes" id="UP000189956">
    <property type="component" value="Unassembled WGS sequence"/>
</dbReference>
<dbReference type="InterPro" id="IPR007197">
    <property type="entry name" value="rSAM"/>
</dbReference>
<accession>A0A1T4JMZ2</accession>
<organism evidence="7 8">
    <name type="scientific">Porphyromonas cangingivalis</name>
    <dbReference type="NCBI Taxonomy" id="36874"/>
    <lineage>
        <taxon>Bacteria</taxon>
        <taxon>Pseudomonadati</taxon>
        <taxon>Bacteroidota</taxon>
        <taxon>Bacteroidia</taxon>
        <taxon>Bacteroidales</taxon>
        <taxon>Porphyromonadaceae</taxon>
        <taxon>Porphyromonas</taxon>
    </lineage>
</organism>